<keyword evidence="5 10" id="KW-0863">Zinc-finger</keyword>
<dbReference type="STRING" id="112090.W4H2Q5"/>
<dbReference type="PROSITE" id="PS51157">
    <property type="entry name" value="ZF_UBR"/>
    <property type="match status" value="1"/>
</dbReference>
<comment type="pathway">
    <text evidence="2 10">Protein modification; protein ubiquitination.</text>
</comment>
<dbReference type="UniPathway" id="UPA00143"/>
<protein>
    <recommendedName>
        <fullName evidence="10">E3 ubiquitin-protein ligase</fullName>
        <ecNumber evidence="10">2.3.2.27</ecNumber>
    </recommendedName>
</protein>
<evidence type="ECO:0000256" key="6">
    <source>
        <dbReference type="ARBA" id="ARBA00022786"/>
    </source>
</evidence>
<dbReference type="PANTHER" id="PTHR21497">
    <property type="entry name" value="UBIQUITIN LIGASE E3 ALPHA-RELATED"/>
    <property type="match status" value="1"/>
</dbReference>
<keyword evidence="6 10" id="KW-0833">Ubl conjugation pathway</keyword>
<evidence type="ECO:0000256" key="7">
    <source>
        <dbReference type="ARBA" id="ARBA00022833"/>
    </source>
</evidence>
<reference evidence="13" key="1">
    <citation type="submission" date="2013-12" db="EMBL/GenBank/DDBJ databases">
        <title>The Genome Sequence of Aphanomyces astaci APO3.</title>
        <authorList>
            <consortium name="The Broad Institute Genomics Platform"/>
            <person name="Russ C."/>
            <person name="Tyler B."/>
            <person name="van West P."/>
            <person name="Dieguez-Uribeondo J."/>
            <person name="Young S.K."/>
            <person name="Zeng Q."/>
            <person name="Gargeya S."/>
            <person name="Fitzgerald M."/>
            <person name="Abouelleil A."/>
            <person name="Alvarado L."/>
            <person name="Chapman S.B."/>
            <person name="Gainer-Dewar J."/>
            <person name="Goldberg J."/>
            <person name="Griggs A."/>
            <person name="Gujja S."/>
            <person name="Hansen M."/>
            <person name="Howarth C."/>
            <person name="Imamovic A."/>
            <person name="Ireland A."/>
            <person name="Larimer J."/>
            <person name="McCowan C."/>
            <person name="Murphy C."/>
            <person name="Pearson M."/>
            <person name="Poon T.W."/>
            <person name="Priest M."/>
            <person name="Roberts A."/>
            <person name="Saif S."/>
            <person name="Shea T."/>
            <person name="Sykes S."/>
            <person name="Wortman J."/>
            <person name="Nusbaum C."/>
            <person name="Birren B."/>
        </authorList>
    </citation>
    <scope>NUCLEOTIDE SEQUENCE [LARGE SCALE GENOMIC DNA]</scope>
    <source>
        <strain evidence="13">APO3</strain>
    </source>
</reference>
<sequence>MASWTSPAALGLTVERTLRDASSSGDLLPEGWILQLIEEGHSWDRLPAFIDAMLQAGMRVATSNTFATLPTVDAYLRDLHAQHDRAGTSSRGGVCGYMFKNNDIAWNCRTCQMDDTCVQCQPCFQNSDHTGHEVFFHRTSPGGMCDCGDVEAWKPEGFCKDHTGTSPASASNELLLPPAFDRVVQCILHDFVGFMTNVAQRSINSFDDFKVAEKGEAMKRAHTAKLADKSQPATTTNPAIFHTRISNDDVHTDDELVRCLVGKGFSEGFAAEFTHAVDKRGCGMLKSDVTLAEALNWMRQMKEHGNWFASVVDNTHLAHECAWETLFACLAPLLAASSAIQSVLFEHLFAPYRASTTSVYEIPAHKVPLAILLQATPFLKKELVKGMKQVYLALMGSKHQKTRFASLYVTAFPRLMMQYCGGMGTERENVFGLSVQLFTTPSIVHELETRVGLWEVVLSTLQDALSLAKVPLPPPATTPPSTDVFTYDVKHMAIKYRRYFPLLQDINHLLMLPTMTTTFASTHASLFLSVLADASHMNMQTRVPEWRPHVEREDNAAWISAFTLAMHLDSLVLPNVYKSLRMSGSGHVTGVLWELFGAFSAAWRAFSGTARLSFKPHAGLGAPIVAYSVASQPVSFHYPLHQAWGRFVLEMLQRNLFPELKARVTADNLVDTLMEFPLRCLVWSSQIASNMWVRNGKDMMVRQVTSYYSLSSNHSFRDLDLVTVQTCLALCGAKKLLAVYLDRYDLVPFLTGQTADTWLHKVSTEKRAMYVSECLLKLIWIATELPPVPTQSIAAYLRRDVLHMILIKPHVFSHLRDQTNPVYCNPGLELTSDDAKNRELMALLTEIADIQPGSNQDMAPAKFTLKPQFYHEYDPAYFHVSPVHHVEAQVARQDVVFKTWKPDRDAAIPIVDQLPPGHPDLVVCRSILMEPDVFGLIRLCLTDPRLQTDENVFARVLHILTVQLYMVQEEVEDTWATVVREQISRAGDGSDIDDDGGAKRQKTQEAASGYVPRPMTIHTSSILACLANRVDRYKSDESTQKPLWSATLFVLKGYLQMERAHMTGVVATYLTTHVFPPRDESATTPATTTLDATARIALQKKRQHEAMAKMMARQSNFAAQLDEDDMDDMDDATNADGLVPPPECNICAHVKKDDDDPIVYVALLQESTLRGRSVGRTVNRLQWESLHVQLCRHAVHLSCMNKYSSTVRREASVSAQAQIAFEPQAGEFLCPLCKSLCNTCVPYVPSPPTLAAGMERYFHHANDMDEITTWLTHALPEHMHTYFSVDGSVPAEGSRKMPAAIEMFLGVAGVLKPPSLLHGVVRGWLDQVTMLLRTASNMFHLGHLHGMSAAFCHLDLTSDLNSPLPPLSTRLASAFPPDIDALVDPFTAQDDSKLHAVTMMLSHVRDVFPIYASSNHDGHGVDVLFRTDTTPATRDAYFLHMPLLEQDLFTLLLLVISGLQDTSDMLWAIRTFCSLHLVQVILQCMRPLDIPHDIAAIDEDAAVPETSPYAALRAYLVALSAGHVSTSPAAPSGALLHYLVEANYTEFLRKATLLARALFRGWTNTDAAAQYLNFVSNLHMTTDLSQLCTQLGVPSPSSLLTEQSWWSGPIAHYIPQVDMDKLPPLSFLVKRNAVWAAHVPVVALAPLYTDLYTSTAASAVCPTTGLVQEAPAICLVCGAVVCGGSDCCKPNLRGACSQHVVACNMGHGAFFLTKQCQMLLVSSGGRASFFASPYVDEFGEEDHHVRRGRPLFLRPKRYIALMHLVWSHGIATEVSKNRRTSEQYIRPYFY</sequence>
<dbReference type="Gene3D" id="2.10.110.30">
    <property type="match status" value="1"/>
</dbReference>
<evidence type="ECO:0000256" key="1">
    <source>
        <dbReference type="ARBA" id="ARBA00000900"/>
    </source>
</evidence>
<evidence type="ECO:0000256" key="4">
    <source>
        <dbReference type="ARBA" id="ARBA00022723"/>
    </source>
</evidence>
<keyword evidence="7 10" id="KW-0862">Zinc</keyword>
<evidence type="ECO:0000259" key="12">
    <source>
        <dbReference type="PROSITE" id="PS51157"/>
    </source>
</evidence>
<dbReference type="Pfam" id="PF18995">
    <property type="entry name" value="PRT6_C"/>
    <property type="match status" value="1"/>
</dbReference>
<dbReference type="GO" id="GO:0000151">
    <property type="term" value="C:ubiquitin ligase complex"/>
    <property type="evidence" value="ECO:0007669"/>
    <property type="project" value="TreeGrafter"/>
</dbReference>
<dbReference type="GO" id="GO:0071596">
    <property type="term" value="P:ubiquitin-dependent protein catabolic process via the N-end rule pathway"/>
    <property type="evidence" value="ECO:0007669"/>
    <property type="project" value="UniProtKB-UniRule"/>
</dbReference>
<evidence type="ECO:0000256" key="2">
    <source>
        <dbReference type="ARBA" id="ARBA00004906"/>
    </source>
</evidence>
<evidence type="ECO:0000256" key="10">
    <source>
        <dbReference type="RuleBase" id="RU366018"/>
    </source>
</evidence>
<dbReference type="GO" id="GO:0005737">
    <property type="term" value="C:cytoplasm"/>
    <property type="evidence" value="ECO:0007669"/>
    <property type="project" value="TreeGrafter"/>
</dbReference>
<keyword evidence="3 10" id="KW-0808">Transferase</keyword>
<organism evidence="13">
    <name type="scientific">Aphanomyces astaci</name>
    <name type="common">Crayfish plague agent</name>
    <dbReference type="NCBI Taxonomy" id="112090"/>
    <lineage>
        <taxon>Eukaryota</taxon>
        <taxon>Sar</taxon>
        <taxon>Stramenopiles</taxon>
        <taxon>Oomycota</taxon>
        <taxon>Saprolegniomycetes</taxon>
        <taxon>Saprolegniales</taxon>
        <taxon>Verrucalvaceae</taxon>
        <taxon>Aphanomyces</taxon>
    </lineage>
</organism>
<dbReference type="CDD" id="cd19673">
    <property type="entry name" value="UBR-box_UBR3"/>
    <property type="match status" value="1"/>
</dbReference>
<dbReference type="FunFam" id="2.10.110.30:FF:000002">
    <property type="entry name" value="Putative e3 ubiquitin-protein ligase ubr3"/>
    <property type="match status" value="1"/>
</dbReference>
<dbReference type="EC" id="2.3.2.27" evidence="10"/>
<dbReference type="GO" id="GO:0008270">
    <property type="term" value="F:zinc ion binding"/>
    <property type="evidence" value="ECO:0007669"/>
    <property type="project" value="UniProtKB-UniRule"/>
</dbReference>
<dbReference type="GeneID" id="20804424"/>
<gene>
    <name evidence="13" type="ORF">H257_02428</name>
</gene>
<accession>W4H2Q5</accession>
<dbReference type="RefSeq" id="XP_009824358.1">
    <property type="nucleotide sequence ID" value="XM_009826056.1"/>
</dbReference>
<dbReference type="SMART" id="SM00396">
    <property type="entry name" value="ZnF_UBR1"/>
    <property type="match status" value="1"/>
</dbReference>
<dbReference type="GO" id="GO:0061630">
    <property type="term" value="F:ubiquitin protein ligase activity"/>
    <property type="evidence" value="ECO:0007669"/>
    <property type="project" value="UniProtKB-UniRule"/>
</dbReference>
<name>W4H2Q5_APHAT</name>
<keyword evidence="4 10" id="KW-0479">Metal-binding</keyword>
<dbReference type="InterPro" id="IPR055194">
    <property type="entry name" value="UBR1-like_WH"/>
</dbReference>
<feature type="region of interest" description="Disordered" evidence="11">
    <location>
        <begin position="986"/>
        <end position="1008"/>
    </location>
</feature>
<dbReference type="Pfam" id="PF02207">
    <property type="entry name" value="zf-UBR"/>
    <property type="match status" value="1"/>
</dbReference>
<feature type="domain" description="UBR-type" evidence="12">
    <location>
        <begin position="93"/>
        <end position="164"/>
    </location>
</feature>
<feature type="zinc finger region" description="UBR-type" evidence="9">
    <location>
        <begin position="93"/>
        <end position="164"/>
    </location>
</feature>
<dbReference type="Pfam" id="PF22960">
    <property type="entry name" value="WHD_UBR1"/>
    <property type="match status" value="1"/>
</dbReference>
<dbReference type="OrthoDB" id="26387at2759"/>
<evidence type="ECO:0000256" key="3">
    <source>
        <dbReference type="ARBA" id="ARBA00022679"/>
    </source>
</evidence>
<dbReference type="InterPro" id="IPR039164">
    <property type="entry name" value="UBR1-like"/>
</dbReference>
<dbReference type="VEuPathDB" id="FungiDB:H257_02428"/>
<evidence type="ECO:0000313" key="13">
    <source>
        <dbReference type="EMBL" id="ETV85886.1"/>
    </source>
</evidence>
<dbReference type="PANTHER" id="PTHR21497:SF24">
    <property type="entry name" value="E3 UBIQUITIN-PROTEIN LIGASE UBR1"/>
    <property type="match status" value="1"/>
</dbReference>
<evidence type="ECO:0000256" key="9">
    <source>
        <dbReference type="PROSITE-ProRule" id="PRU00508"/>
    </source>
</evidence>
<evidence type="ECO:0000256" key="8">
    <source>
        <dbReference type="ARBA" id="ARBA00046341"/>
    </source>
</evidence>
<proteinExistence type="inferred from homology"/>
<dbReference type="GO" id="GO:0016567">
    <property type="term" value="P:protein ubiquitination"/>
    <property type="evidence" value="ECO:0007669"/>
    <property type="project" value="UniProtKB-UniRule"/>
</dbReference>
<comment type="similarity">
    <text evidence="8 10">Belongs to the E3 ubiquitin-protein ligase UBR1-like family.</text>
</comment>
<evidence type="ECO:0000256" key="5">
    <source>
        <dbReference type="ARBA" id="ARBA00022771"/>
    </source>
</evidence>
<dbReference type="InterPro" id="IPR003126">
    <property type="entry name" value="Znf_UBR"/>
</dbReference>
<comment type="function">
    <text evidence="10">Ubiquitin ligase protein which is a component of the N-end rule pathway. Recognizes and binds to proteins bearing specific N-terminal residues that are destabilizing according to the N-end rule, leading to their ubiquitination and subsequent degradation.</text>
</comment>
<dbReference type="InterPro" id="IPR044046">
    <property type="entry name" value="E3_ligase_UBR-like_C"/>
</dbReference>
<dbReference type="EMBL" id="KI913117">
    <property type="protein sequence ID" value="ETV85886.1"/>
    <property type="molecule type" value="Genomic_DNA"/>
</dbReference>
<evidence type="ECO:0000256" key="11">
    <source>
        <dbReference type="SAM" id="MobiDB-lite"/>
    </source>
</evidence>
<comment type="catalytic activity">
    <reaction evidence="1 10">
        <text>S-ubiquitinyl-[E2 ubiquitin-conjugating enzyme]-L-cysteine + [acceptor protein]-L-lysine = [E2 ubiquitin-conjugating enzyme]-L-cysteine + N(6)-ubiquitinyl-[acceptor protein]-L-lysine.</text>
        <dbReference type="EC" id="2.3.2.27"/>
    </reaction>
</comment>